<sequence length="247" mass="27046">MSSSPSPSCVPAPDPAADLAAALSPLVVVSPHYDDAVFSCGDLLSAVPGSTVITVCTGQPQDPGMLTDWDRRCGFSCAEQAMRERALENGKALDALRAAGVDLGFLDSQYAQQPRCGPDFLSDTLASMIAQAQPAAVFFPLGLFHEDHLRVSNASMTLCHRFASIQWFAYEDIPYSQRPEWVVRRLAELLDRGVAATPLDPGRLPQAKARAVAAYRSQFRGLGYEDGGPVLRQRERYWRLHCNMEFL</sequence>
<dbReference type="InterPro" id="IPR003737">
    <property type="entry name" value="GlcNAc_PI_deacetylase-related"/>
</dbReference>
<protein>
    <submittedName>
        <fullName evidence="1">PIG-L family deacetylase</fullName>
    </submittedName>
</protein>
<reference evidence="1 2" key="1">
    <citation type="submission" date="2020-07" db="EMBL/GenBank/DDBJ databases">
        <title>Taxonomic revisions and descriptions of new bacterial species based on genomic comparisons in the high-G+C-content subgroup of the family Alcaligenaceae.</title>
        <authorList>
            <person name="Szabo A."/>
            <person name="Felfoldi T."/>
        </authorList>
    </citation>
    <scope>NUCLEOTIDE SEQUENCE [LARGE SCALE GENOMIC DNA]</scope>
    <source>
        <strain evidence="1 2">LMG 24012</strain>
    </source>
</reference>
<evidence type="ECO:0000313" key="1">
    <source>
        <dbReference type="EMBL" id="NYT48490.1"/>
    </source>
</evidence>
<keyword evidence="2" id="KW-1185">Reference proteome</keyword>
<organism evidence="1 2">
    <name type="scientific">Parapusillimonas granuli</name>
    <dbReference type="NCBI Taxonomy" id="380911"/>
    <lineage>
        <taxon>Bacteria</taxon>
        <taxon>Pseudomonadati</taxon>
        <taxon>Pseudomonadota</taxon>
        <taxon>Betaproteobacteria</taxon>
        <taxon>Burkholderiales</taxon>
        <taxon>Alcaligenaceae</taxon>
        <taxon>Parapusillimonas</taxon>
    </lineage>
</organism>
<dbReference type="Proteomes" id="UP000559809">
    <property type="component" value="Unassembled WGS sequence"/>
</dbReference>
<name>A0A853G0A4_9BURK</name>
<dbReference type="Pfam" id="PF02585">
    <property type="entry name" value="PIG-L"/>
    <property type="match status" value="1"/>
</dbReference>
<dbReference type="EMBL" id="JACCEM010000002">
    <property type="protein sequence ID" value="NYT48490.1"/>
    <property type="molecule type" value="Genomic_DNA"/>
</dbReference>
<dbReference type="Gene3D" id="3.40.50.10320">
    <property type="entry name" value="LmbE-like"/>
    <property type="match status" value="1"/>
</dbReference>
<dbReference type="AlphaFoldDB" id="A0A853G0A4"/>
<dbReference type="InterPro" id="IPR024078">
    <property type="entry name" value="LmbE-like_dom_sf"/>
</dbReference>
<dbReference type="RefSeq" id="WP_180153790.1">
    <property type="nucleotide sequence ID" value="NZ_JACCEM010000002.1"/>
</dbReference>
<evidence type="ECO:0000313" key="2">
    <source>
        <dbReference type="Proteomes" id="UP000559809"/>
    </source>
</evidence>
<proteinExistence type="predicted"/>
<gene>
    <name evidence="1" type="ORF">H0A72_04115</name>
</gene>
<dbReference type="SUPFAM" id="SSF102588">
    <property type="entry name" value="LmbE-like"/>
    <property type="match status" value="1"/>
</dbReference>
<comment type="caution">
    <text evidence="1">The sequence shown here is derived from an EMBL/GenBank/DDBJ whole genome shotgun (WGS) entry which is preliminary data.</text>
</comment>
<accession>A0A853G0A4</accession>